<dbReference type="InterPro" id="IPR036390">
    <property type="entry name" value="WH_DNA-bd_sf"/>
</dbReference>
<feature type="domain" description="HTH deoR-type" evidence="4">
    <location>
        <begin position="4"/>
        <end position="64"/>
    </location>
</feature>
<keyword evidence="6" id="KW-1185">Reference proteome</keyword>
<dbReference type="PROSITE" id="PS51000">
    <property type="entry name" value="HTH_DEOR_2"/>
    <property type="match status" value="1"/>
</dbReference>
<protein>
    <submittedName>
        <fullName evidence="5">Transcriptional regulator</fullName>
    </submittedName>
</protein>
<name>A0A8I1DF77_THEIN</name>
<evidence type="ECO:0000259" key="4">
    <source>
        <dbReference type="PROSITE" id="PS51000"/>
    </source>
</evidence>
<evidence type="ECO:0000313" key="5">
    <source>
        <dbReference type="EMBL" id="MBH8595769.1"/>
    </source>
</evidence>
<reference evidence="5 6" key="1">
    <citation type="submission" date="2020-12" db="EMBL/GenBank/DDBJ databases">
        <title>WGS of Thermoactinomyces spp.</title>
        <authorList>
            <person name="Cheng K."/>
        </authorList>
    </citation>
    <scope>NUCLEOTIDE SEQUENCE [LARGE SCALE GENOMIC DNA]</scope>
    <source>
        <strain evidence="6">CICC 10671\DSM 43846</strain>
    </source>
</reference>
<dbReference type="Gene3D" id="1.10.10.10">
    <property type="entry name" value="Winged helix-like DNA-binding domain superfamily/Winged helix DNA-binding domain"/>
    <property type="match status" value="1"/>
</dbReference>
<evidence type="ECO:0000313" key="6">
    <source>
        <dbReference type="Proteomes" id="UP000633619"/>
    </source>
</evidence>
<evidence type="ECO:0000256" key="3">
    <source>
        <dbReference type="ARBA" id="ARBA00023163"/>
    </source>
</evidence>
<keyword evidence="2" id="KW-0238">DNA-binding</keyword>
<comment type="caution">
    <text evidence="5">The sequence shown here is derived from an EMBL/GenBank/DDBJ whole genome shotgun (WGS) entry which is preliminary data.</text>
</comment>
<proteinExistence type="predicted"/>
<dbReference type="RefSeq" id="WP_181732269.1">
    <property type="nucleotide sequence ID" value="NZ_JACEIR010000006.1"/>
</dbReference>
<dbReference type="PANTHER" id="PTHR38600:SF2">
    <property type="entry name" value="SLL0088 PROTEIN"/>
    <property type="match status" value="1"/>
</dbReference>
<dbReference type="SUPFAM" id="SSF46785">
    <property type="entry name" value="Winged helix' DNA-binding domain"/>
    <property type="match status" value="1"/>
</dbReference>
<evidence type="ECO:0000256" key="1">
    <source>
        <dbReference type="ARBA" id="ARBA00023015"/>
    </source>
</evidence>
<sequence>MNETGSTRMQIMTMLKTEGGLTVSEIAERLGVTEMAVRRHMNQLERDQLIVPQLLRKSMGRPSNQYFLTERSEQYFPKMYAGFAMEILKDLEENYGEEMIQSVFKNREKRLLNEHLSDFQGKSLDEKVRQLAELQDEKGYMVKWEKEGEGVYRFVECNCPISQVASVYNQACQCEMNWFCQLLDAEVEQEECKAMGGQNCVYVIRERKE</sequence>
<dbReference type="Proteomes" id="UP000633619">
    <property type="component" value="Unassembled WGS sequence"/>
</dbReference>
<dbReference type="InterPro" id="IPR036388">
    <property type="entry name" value="WH-like_DNA-bd_sf"/>
</dbReference>
<dbReference type="GO" id="GO:0003677">
    <property type="term" value="F:DNA binding"/>
    <property type="evidence" value="ECO:0007669"/>
    <property type="project" value="UniProtKB-KW"/>
</dbReference>
<gene>
    <name evidence="5" type="ORF">I8U20_10545</name>
</gene>
<keyword evidence="3" id="KW-0804">Transcription</keyword>
<dbReference type="InterPro" id="IPR001034">
    <property type="entry name" value="DeoR_HTH"/>
</dbReference>
<keyword evidence="1" id="KW-0805">Transcription regulation</keyword>
<organism evidence="5 6">
    <name type="scientific">Thermoactinomyces intermedius</name>
    <dbReference type="NCBI Taxonomy" id="2024"/>
    <lineage>
        <taxon>Bacteria</taxon>
        <taxon>Bacillati</taxon>
        <taxon>Bacillota</taxon>
        <taxon>Bacilli</taxon>
        <taxon>Bacillales</taxon>
        <taxon>Thermoactinomycetaceae</taxon>
        <taxon>Thermoactinomyces</taxon>
    </lineage>
</organism>
<dbReference type="GO" id="GO:0003700">
    <property type="term" value="F:DNA-binding transcription factor activity"/>
    <property type="evidence" value="ECO:0007669"/>
    <property type="project" value="InterPro"/>
</dbReference>
<dbReference type="AlphaFoldDB" id="A0A8I1DF77"/>
<dbReference type="CDD" id="cd00090">
    <property type="entry name" value="HTH_ARSR"/>
    <property type="match status" value="1"/>
</dbReference>
<dbReference type="Pfam" id="PF12840">
    <property type="entry name" value="HTH_20"/>
    <property type="match status" value="1"/>
</dbReference>
<dbReference type="EMBL" id="JAECVW010000006">
    <property type="protein sequence ID" value="MBH8595769.1"/>
    <property type="molecule type" value="Genomic_DNA"/>
</dbReference>
<accession>A0A8I1DF77</accession>
<dbReference type="InterPro" id="IPR011991">
    <property type="entry name" value="ArsR-like_HTH"/>
</dbReference>
<dbReference type="PANTHER" id="PTHR38600">
    <property type="entry name" value="TRANSCRIPTIONAL REGULATORY PROTEIN"/>
    <property type="match status" value="1"/>
</dbReference>
<evidence type="ECO:0000256" key="2">
    <source>
        <dbReference type="ARBA" id="ARBA00023125"/>
    </source>
</evidence>